<keyword evidence="5 7" id="KW-0234">DNA repair</keyword>
<dbReference type="InterPro" id="IPR014854">
    <property type="entry name" value="Nse4_C"/>
</dbReference>
<proteinExistence type="inferred from homology"/>
<evidence type="ECO:0000313" key="10">
    <source>
        <dbReference type="Proteomes" id="UP001652740"/>
    </source>
</evidence>
<evidence type="ECO:0000256" key="7">
    <source>
        <dbReference type="RuleBase" id="RU365071"/>
    </source>
</evidence>
<keyword evidence="3 7" id="KW-0227">DNA damage</keyword>
<evidence type="ECO:0000256" key="2">
    <source>
        <dbReference type="ARBA" id="ARBA00008997"/>
    </source>
</evidence>
<dbReference type="RefSeq" id="XP_052754226.1">
    <property type="nucleotide sequence ID" value="XM_052898266.1"/>
</dbReference>
<gene>
    <name evidence="11" type="primary">LOC113510045</name>
</gene>
<evidence type="ECO:0000256" key="4">
    <source>
        <dbReference type="ARBA" id="ARBA00023172"/>
    </source>
</evidence>
<sequence length="285" mass="32806">MSTNETQNSRISMSSHNRKVRYRALLEDLSTLEDDSSSNVERMERTANAVKEAQNLLAEGDVEERVKHPGEAYLDSRVLRATSDLAVRCSEAVSGNVNTYDRHELARHIRENPEAWWFPFPLEVPPAVSLFGSFAPTPPEQRPRQPRRRTERQQQAALQAPEKIDKLEKTEEGSEMVSRVNRFILKSYRDGGEKPLSYFHVVLDPDSFSRTIENIYHLSFLIRDGKVAVQLDEEYALPFVRPVSQEHEDAAGDENQFIVSLDTARWQELIEAFNIQKPLMVLKRR</sequence>
<dbReference type="PANTHER" id="PTHR16140:SF0">
    <property type="entry name" value="NON-STRUCTURAL MAINTENANCE OF CHROMOSOMES ELEMENT 4"/>
    <property type="match status" value="1"/>
</dbReference>
<protein>
    <recommendedName>
        <fullName evidence="7">Non-structural maintenance of chromosomes element 4</fullName>
    </recommendedName>
</protein>
<comment type="subcellular location">
    <subcellularLocation>
        <location evidence="1 7">Nucleus</location>
    </subcellularLocation>
</comment>
<feature type="compositionally biased region" description="Basic and acidic residues" evidence="8">
    <location>
        <begin position="162"/>
        <end position="171"/>
    </location>
</feature>
<reference evidence="11" key="1">
    <citation type="submission" date="2025-08" db="UniProtKB">
        <authorList>
            <consortium name="RefSeq"/>
        </authorList>
    </citation>
    <scope>IDENTIFICATION</scope>
    <source>
        <tissue evidence="11">Whole larvae</tissue>
    </source>
</reference>
<dbReference type="PANTHER" id="PTHR16140">
    <property type="entry name" value="NON-STRUCTURAL MAINTENANCE OF CHROMOSOMES ELEMENT 4"/>
    <property type="match status" value="1"/>
</dbReference>
<evidence type="ECO:0000256" key="1">
    <source>
        <dbReference type="ARBA" id="ARBA00004123"/>
    </source>
</evidence>
<feature type="region of interest" description="Disordered" evidence="8">
    <location>
        <begin position="131"/>
        <end position="171"/>
    </location>
</feature>
<keyword evidence="4 7" id="KW-0233">DNA recombination</keyword>
<keyword evidence="10" id="KW-1185">Reference proteome</keyword>
<organism evidence="10 11">
    <name type="scientific">Galleria mellonella</name>
    <name type="common">Greater wax moth</name>
    <dbReference type="NCBI Taxonomy" id="7137"/>
    <lineage>
        <taxon>Eukaryota</taxon>
        <taxon>Metazoa</taxon>
        <taxon>Ecdysozoa</taxon>
        <taxon>Arthropoda</taxon>
        <taxon>Hexapoda</taxon>
        <taxon>Insecta</taxon>
        <taxon>Pterygota</taxon>
        <taxon>Neoptera</taxon>
        <taxon>Endopterygota</taxon>
        <taxon>Lepidoptera</taxon>
        <taxon>Glossata</taxon>
        <taxon>Ditrysia</taxon>
        <taxon>Pyraloidea</taxon>
        <taxon>Pyralidae</taxon>
        <taxon>Galleriinae</taxon>
        <taxon>Galleria</taxon>
    </lineage>
</organism>
<comment type="function">
    <text evidence="7">Component of the SMC5-SMC6 complex, that promotes sister chromatid alignment after DNA damage and facilitates double-stranded DNA breaks (DSBs) repair via homologous recombination between sister chromatids.</text>
</comment>
<dbReference type="Proteomes" id="UP001652740">
    <property type="component" value="Unplaced"/>
</dbReference>
<evidence type="ECO:0000256" key="3">
    <source>
        <dbReference type="ARBA" id="ARBA00022763"/>
    </source>
</evidence>
<evidence type="ECO:0000259" key="9">
    <source>
        <dbReference type="Pfam" id="PF08743"/>
    </source>
</evidence>
<dbReference type="GeneID" id="113510045"/>
<comment type="subunit">
    <text evidence="7">Component of the SMC5-SMC6 complex.</text>
</comment>
<evidence type="ECO:0000313" key="11">
    <source>
        <dbReference type="RefSeq" id="XP_052754226.1"/>
    </source>
</evidence>
<comment type="similarity">
    <text evidence="2 7">Belongs to the NSE4 family.</text>
</comment>
<evidence type="ECO:0000256" key="6">
    <source>
        <dbReference type="ARBA" id="ARBA00023242"/>
    </source>
</evidence>
<dbReference type="Pfam" id="PF08743">
    <property type="entry name" value="Nse4_C"/>
    <property type="match status" value="1"/>
</dbReference>
<evidence type="ECO:0000256" key="5">
    <source>
        <dbReference type="ARBA" id="ARBA00023204"/>
    </source>
</evidence>
<evidence type="ECO:0000256" key="8">
    <source>
        <dbReference type="SAM" id="MobiDB-lite"/>
    </source>
</evidence>
<keyword evidence="6 7" id="KW-0539">Nucleus</keyword>
<name>A0ABM3MS83_GALME</name>
<dbReference type="InterPro" id="IPR027786">
    <property type="entry name" value="Nse4/EID"/>
</dbReference>
<feature type="domain" description="Non-structural maintenance of chromosome element 4 C-terminal" evidence="9">
    <location>
        <begin position="195"/>
        <end position="280"/>
    </location>
</feature>
<accession>A0ABM3MS83</accession>